<reference evidence="2 3" key="1">
    <citation type="journal article" date="2024" name="BMC Genomics">
        <title>De novo assembly and annotation of Popillia japonica's genome with initial clues to its potential as an invasive pest.</title>
        <authorList>
            <person name="Cucini C."/>
            <person name="Boschi S."/>
            <person name="Funari R."/>
            <person name="Cardaioli E."/>
            <person name="Iannotti N."/>
            <person name="Marturano G."/>
            <person name="Paoli F."/>
            <person name="Bruttini M."/>
            <person name="Carapelli A."/>
            <person name="Frati F."/>
            <person name="Nardi F."/>
        </authorList>
    </citation>
    <scope>NUCLEOTIDE SEQUENCE [LARGE SCALE GENOMIC DNA]</scope>
    <source>
        <strain evidence="2">DMR45628</strain>
    </source>
</reference>
<dbReference type="AlphaFoldDB" id="A0AAW1IBJ6"/>
<evidence type="ECO:0000313" key="3">
    <source>
        <dbReference type="Proteomes" id="UP001458880"/>
    </source>
</evidence>
<evidence type="ECO:0000313" key="2">
    <source>
        <dbReference type="EMBL" id="KAK9686624.1"/>
    </source>
</evidence>
<gene>
    <name evidence="2" type="ORF">QE152_g37052</name>
</gene>
<accession>A0AAW1IBJ6</accession>
<keyword evidence="3" id="KW-1185">Reference proteome</keyword>
<dbReference type="Proteomes" id="UP001458880">
    <property type="component" value="Unassembled WGS sequence"/>
</dbReference>
<dbReference type="Pfam" id="PF13843">
    <property type="entry name" value="DDE_Tnp_1_7"/>
    <property type="match status" value="1"/>
</dbReference>
<name>A0AAW1IBJ6_POPJA</name>
<protein>
    <submittedName>
        <fullName evidence="2">Transposase IS4</fullName>
    </submittedName>
</protein>
<sequence length="223" mass="26341">MTRLGVFMSMLKNNCMTLVDPGPVFAIDEHLMLYKGKLDFRQYIKSKRSRFGIKIFALYPSNPELRGYTWNFCLYVGKDTFDLSHIPGTENLTISERIVVYLAQSLLNSGREIILDNWYTSMRLGEFLLTQNTYLTGTIRSNRRVPYELTKLPLETYQSCFIRKDMHLIVRYKDKKDAYLLTSKHHAGFFEKSRYIVGGKLQTFKKPAHIEFYNQNMWLPWMQ</sequence>
<dbReference type="InterPro" id="IPR029526">
    <property type="entry name" value="PGBD"/>
</dbReference>
<dbReference type="EMBL" id="JASPKY010000694">
    <property type="protein sequence ID" value="KAK9686624.1"/>
    <property type="molecule type" value="Genomic_DNA"/>
</dbReference>
<proteinExistence type="predicted"/>
<comment type="caution">
    <text evidence="2">The sequence shown here is derived from an EMBL/GenBank/DDBJ whole genome shotgun (WGS) entry which is preliminary data.</text>
</comment>
<feature type="domain" description="PiggyBac transposable element-derived protein" evidence="1">
    <location>
        <begin position="5"/>
        <end position="217"/>
    </location>
</feature>
<dbReference type="PANTHER" id="PTHR46599">
    <property type="entry name" value="PIGGYBAC TRANSPOSABLE ELEMENT-DERIVED PROTEIN 4"/>
    <property type="match status" value="1"/>
</dbReference>
<organism evidence="2 3">
    <name type="scientific">Popillia japonica</name>
    <name type="common">Japanese beetle</name>
    <dbReference type="NCBI Taxonomy" id="7064"/>
    <lineage>
        <taxon>Eukaryota</taxon>
        <taxon>Metazoa</taxon>
        <taxon>Ecdysozoa</taxon>
        <taxon>Arthropoda</taxon>
        <taxon>Hexapoda</taxon>
        <taxon>Insecta</taxon>
        <taxon>Pterygota</taxon>
        <taxon>Neoptera</taxon>
        <taxon>Endopterygota</taxon>
        <taxon>Coleoptera</taxon>
        <taxon>Polyphaga</taxon>
        <taxon>Scarabaeiformia</taxon>
        <taxon>Scarabaeidae</taxon>
        <taxon>Rutelinae</taxon>
        <taxon>Popillia</taxon>
    </lineage>
</organism>
<evidence type="ECO:0000259" key="1">
    <source>
        <dbReference type="Pfam" id="PF13843"/>
    </source>
</evidence>
<dbReference type="PANTHER" id="PTHR46599:SF3">
    <property type="entry name" value="PIGGYBAC TRANSPOSABLE ELEMENT-DERIVED PROTEIN 4"/>
    <property type="match status" value="1"/>
</dbReference>